<keyword evidence="1" id="KW-0732">Signal</keyword>
<accession>A0A7C9FQF7</accession>
<name>A0A7C9FQF7_9BACT</name>
<evidence type="ECO:0000256" key="1">
    <source>
        <dbReference type="SAM" id="SignalP"/>
    </source>
</evidence>
<evidence type="ECO:0000313" key="2">
    <source>
        <dbReference type="EMBL" id="MPR36991.1"/>
    </source>
</evidence>
<dbReference type="AlphaFoldDB" id="A0A7C9FQF7"/>
<dbReference type="RefSeq" id="WP_152765372.1">
    <property type="nucleotide sequence ID" value="NZ_WHLY01000002.1"/>
</dbReference>
<protein>
    <submittedName>
        <fullName evidence="2">GLPGLI family protein</fullName>
    </submittedName>
</protein>
<dbReference type="EMBL" id="WHLY01000002">
    <property type="protein sequence ID" value="MPR36991.1"/>
    <property type="molecule type" value="Genomic_DNA"/>
</dbReference>
<feature type="signal peptide" evidence="1">
    <location>
        <begin position="1"/>
        <end position="19"/>
    </location>
</feature>
<organism evidence="2 3">
    <name type="scientific">Salmonirosea aquatica</name>
    <dbReference type="NCBI Taxonomy" id="2654236"/>
    <lineage>
        <taxon>Bacteria</taxon>
        <taxon>Pseudomonadati</taxon>
        <taxon>Bacteroidota</taxon>
        <taxon>Cytophagia</taxon>
        <taxon>Cytophagales</taxon>
        <taxon>Spirosomataceae</taxon>
        <taxon>Salmonirosea</taxon>
    </lineage>
</organism>
<feature type="chain" id="PRO_5028940581" evidence="1">
    <location>
        <begin position="20"/>
        <end position="249"/>
    </location>
</feature>
<dbReference type="Proteomes" id="UP000479293">
    <property type="component" value="Unassembled WGS sequence"/>
</dbReference>
<evidence type="ECO:0000313" key="3">
    <source>
        <dbReference type="Proteomes" id="UP000479293"/>
    </source>
</evidence>
<sequence length="249" mass="29311">MKQIRLIFFFAVFALPTLAQEMEGVVTYEKVYHWASIYSRMDFMSQEEKDRIKLTWGNDDEDKTKMKLVFTPSRSKYTYDSDQATSDDGRYSWRQRDYIIYRDYETEKKTEIIEMLGKTYVIEDSLQTPKWKVMNKIKDINGHVCMLAVAEDTIKKQKVEAWFAHDLPVSIGPEKYFGLPGLIMELDINEGDVVVTATKVEMKPVGEEVNLPKKIKGKKLTNKEYDDLLWTHIRDSMVAHRNPYWSMPY</sequence>
<keyword evidence="3" id="KW-1185">Reference proteome</keyword>
<gene>
    <name evidence="2" type="ORF">GBK04_27565</name>
</gene>
<dbReference type="InterPro" id="IPR005901">
    <property type="entry name" value="GLPGLI"/>
</dbReference>
<dbReference type="Pfam" id="PF09697">
    <property type="entry name" value="Porph_ging"/>
    <property type="match status" value="1"/>
</dbReference>
<dbReference type="NCBIfam" id="TIGR01200">
    <property type="entry name" value="GLPGLI"/>
    <property type="match status" value="1"/>
</dbReference>
<comment type="caution">
    <text evidence="2">The sequence shown here is derived from an EMBL/GenBank/DDBJ whole genome shotgun (WGS) entry which is preliminary data.</text>
</comment>
<proteinExistence type="predicted"/>
<reference evidence="2 3" key="1">
    <citation type="submission" date="2019-10" db="EMBL/GenBank/DDBJ databases">
        <title>Draft Genome Sequence of Cytophagaceae sp. SJW1-29.</title>
        <authorList>
            <person name="Choi A."/>
        </authorList>
    </citation>
    <scope>NUCLEOTIDE SEQUENCE [LARGE SCALE GENOMIC DNA]</scope>
    <source>
        <strain evidence="2 3">SJW1-29</strain>
    </source>
</reference>